<feature type="coiled-coil region" evidence="1">
    <location>
        <begin position="54"/>
        <end position="130"/>
    </location>
</feature>
<sequence>MRSFPRTARRRLAAAGLAAALAIGAVSVPLAHADDIHDRQKRVEKKVESADHALEESSRRYQRAYGALQAAQQRLDVARGELASAKTKLGAAQVRDQEMQEALELAQARLDQAEADLVQGQADVEDQRQAVTDMIAEIYQEGDPRLEAFSSMIQAKDPADLTWTQEGESVMVGRQTSAYDELRAAEVLLQVRTDQREEAEAAVAKRRQEAADHLIVMRDLTVQARDARAAVRSVVTERRDAKAAAAAVKARDMKALQRLKSREQDIKDRIARMAARSSGGYRGAAGGFLGSPVQGGYVTSPFGMRVHPIYGYYGLHNGTDFGGGCGLTMLAAASGRVVAKYYDSVYGNRLFVYVGKVNGANLTIVYNHASSYGVSIGQQVSRGQAIGKVGDTGWSTACHLHFTVLANGKPVNPMNYM</sequence>
<proteinExistence type="predicted"/>
<dbReference type="CDD" id="cd12797">
    <property type="entry name" value="M23_peptidase"/>
    <property type="match status" value="1"/>
</dbReference>
<accession>A0ABW4TI83</accession>
<dbReference type="InterPro" id="IPR016047">
    <property type="entry name" value="M23ase_b-sheet_dom"/>
</dbReference>
<reference evidence="5" key="1">
    <citation type="journal article" date="2019" name="Int. J. Syst. Evol. Microbiol.">
        <title>The Global Catalogue of Microorganisms (GCM) 10K type strain sequencing project: providing services to taxonomists for standard genome sequencing and annotation.</title>
        <authorList>
            <consortium name="The Broad Institute Genomics Platform"/>
            <consortium name="The Broad Institute Genome Sequencing Center for Infectious Disease"/>
            <person name="Wu L."/>
            <person name="Ma J."/>
        </authorList>
    </citation>
    <scope>NUCLEOTIDE SEQUENCE [LARGE SCALE GENOMIC DNA]</scope>
    <source>
        <strain evidence="5">CGMCC 1.12477</strain>
    </source>
</reference>
<evidence type="ECO:0000256" key="1">
    <source>
        <dbReference type="SAM" id="Coils"/>
    </source>
</evidence>
<dbReference type="Gene3D" id="2.70.70.10">
    <property type="entry name" value="Glucose Permease (Domain IIA)"/>
    <property type="match status" value="1"/>
</dbReference>
<dbReference type="RefSeq" id="WP_343915876.1">
    <property type="nucleotide sequence ID" value="NZ_BAAAJT010000002.1"/>
</dbReference>
<organism evidence="4 5">
    <name type="scientific">Nocardioides aestuarii</name>
    <dbReference type="NCBI Taxonomy" id="252231"/>
    <lineage>
        <taxon>Bacteria</taxon>
        <taxon>Bacillati</taxon>
        <taxon>Actinomycetota</taxon>
        <taxon>Actinomycetes</taxon>
        <taxon>Propionibacteriales</taxon>
        <taxon>Nocardioidaceae</taxon>
        <taxon>Nocardioides</taxon>
    </lineage>
</organism>
<dbReference type="InterPro" id="IPR011055">
    <property type="entry name" value="Dup_hybrid_motif"/>
</dbReference>
<evidence type="ECO:0000313" key="4">
    <source>
        <dbReference type="EMBL" id="MFD1945232.1"/>
    </source>
</evidence>
<name>A0ABW4TI83_9ACTN</name>
<dbReference type="InterPro" id="IPR006311">
    <property type="entry name" value="TAT_signal"/>
</dbReference>
<feature type="signal peptide" evidence="2">
    <location>
        <begin position="1"/>
        <end position="33"/>
    </location>
</feature>
<keyword evidence="5" id="KW-1185">Reference proteome</keyword>
<dbReference type="Gene3D" id="1.20.1270.60">
    <property type="entry name" value="Arfaptin homology (AH) domain/BAR domain"/>
    <property type="match status" value="1"/>
</dbReference>
<dbReference type="InterPro" id="IPR027267">
    <property type="entry name" value="AH/BAR_dom_sf"/>
</dbReference>
<dbReference type="Pfam" id="PF01551">
    <property type="entry name" value="Peptidase_M23"/>
    <property type="match status" value="1"/>
</dbReference>
<feature type="domain" description="M23ase beta-sheet core" evidence="3">
    <location>
        <begin position="315"/>
        <end position="413"/>
    </location>
</feature>
<evidence type="ECO:0000313" key="5">
    <source>
        <dbReference type="Proteomes" id="UP001597351"/>
    </source>
</evidence>
<dbReference type="SUPFAM" id="SSF57997">
    <property type="entry name" value="Tropomyosin"/>
    <property type="match status" value="1"/>
</dbReference>
<dbReference type="PANTHER" id="PTHR21666">
    <property type="entry name" value="PEPTIDASE-RELATED"/>
    <property type="match status" value="1"/>
</dbReference>
<dbReference type="EMBL" id="JBHUGD010000001">
    <property type="protein sequence ID" value="MFD1945232.1"/>
    <property type="molecule type" value="Genomic_DNA"/>
</dbReference>
<dbReference type="Proteomes" id="UP001597351">
    <property type="component" value="Unassembled WGS sequence"/>
</dbReference>
<evidence type="ECO:0000259" key="3">
    <source>
        <dbReference type="Pfam" id="PF01551"/>
    </source>
</evidence>
<comment type="caution">
    <text evidence="4">The sequence shown here is derived from an EMBL/GenBank/DDBJ whole genome shotgun (WGS) entry which is preliminary data.</text>
</comment>
<dbReference type="PANTHER" id="PTHR21666:SF270">
    <property type="entry name" value="MUREIN HYDROLASE ACTIVATOR ENVC"/>
    <property type="match status" value="1"/>
</dbReference>
<evidence type="ECO:0000256" key="2">
    <source>
        <dbReference type="SAM" id="SignalP"/>
    </source>
</evidence>
<dbReference type="PROSITE" id="PS51318">
    <property type="entry name" value="TAT"/>
    <property type="match status" value="1"/>
</dbReference>
<gene>
    <name evidence="4" type="ORF">ACFSDE_00365</name>
</gene>
<keyword evidence="1" id="KW-0175">Coiled coil</keyword>
<protein>
    <submittedName>
        <fullName evidence="4">Peptidoglycan DD-metalloendopeptidase family protein</fullName>
    </submittedName>
</protein>
<feature type="chain" id="PRO_5046597610" evidence="2">
    <location>
        <begin position="34"/>
        <end position="417"/>
    </location>
</feature>
<dbReference type="SUPFAM" id="SSF51261">
    <property type="entry name" value="Duplicated hybrid motif"/>
    <property type="match status" value="1"/>
</dbReference>
<keyword evidence="2" id="KW-0732">Signal</keyword>
<dbReference type="InterPro" id="IPR050570">
    <property type="entry name" value="Cell_wall_metabolism_enzyme"/>
</dbReference>